<keyword evidence="2" id="KW-1185">Reference proteome</keyword>
<evidence type="ECO:0000313" key="2">
    <source>
        <dbReference type="Proteomes" id="UP001154015"/>
    </source>
</evidence>
<protein>
    <submittedName>
        <fullName evidence="1">Uncharacterized protein</fullName>
    </submittedName>
</protein>
<organism evidence="1 2">
    <name type="scientific">Streptomyces globisporus</name>
    <dbReference type="NCBI Taxonomy" id="1908"/>
    <lineage>
        <taxon>Bacteria</taxon>
        <taxon>Bacillati</taxon>
        <taxon>Actinomycetota</taxon>
        <taxon>Actinomycetes</taxon>
        <taxon>Kitasatosporales</taxon>
        <taxon>Streptomycetaceae</taxon>
        <taxon>Streptomyces</taxon>
    </lineage>
</organism>
<gene>
    <name evidence="1" type="ORF">SGL43_06509</name>
</gene>
<evidence type="ECO:0000313" key="1">
    <source>
        <dbReference type="EMBL" id="CAH9419454.1"/>
    </source>
</evidence>
<dbReference type="RefSeq" id="WP_318575430.1">
    <property type="nucleotide sequence ID" value="NZ_CAKXYP010000025.1"/>
</dbReference>
<dbReference type="Proteomes" id="UP001154015">
    <property type="component" value="Unassembled WGS sequence"/>
</dbReference>
<proteinExistence type="predicted"/>
<name>A0ABM9H720_STRGL</name>
<sequence>MGREVRRVPLDFDWPQNKVWEGFLSPDRLHEDRCPDCTRGYTAAAEWLQVLASRMDMLGSDVADQKRGRPLHPWLAQDSYPPNDAQYRVVRPSEDILDLLAGLTGEGKGRFLNPLRGGDGYRIARKIVEAAGLDPKTWGVCPACKGHGSIERYEGQRAEAAAWEPSDPPTGDGWQLWETVSEGSPISPVFGSADGLAGWMSDPARGDRWVPGDVARKFVEEGWAPTGVMSAGHGFQSGVEAIGWNDKG</sequence>
<reference evidence="1" key="1">
    <citation type="submission" date="2022-03" db="EMBL/GenBank/DDBJ databases">
        <authorList>
            <person name="Leyn A S."/>
        </authorList>
    </citation>
    <scope>NUCLEOTIDE SEQUENCE</scope>
    <source>
        <strain evidence="1">Streptomyces globisporus 4-3</strain>
    </source>
</reference>
<comment type="caution">
    <text evidence="1">The sequence shown here is derived from an EMBL/GenBank/DDBJ whole genome shotgun (WGS) entry which is preliminary data.</text>
</comment>
<accession>A0ABM9H720</accession>
<dbReference type="EMBL" id="CAKXYP010000025">
    <property type="protein sequence ID" value="CAH9419454.1"/>
    <property type="molecule type" value="Genomic_DNA"/>
</dbReference>